<keyword evidence="9 11" id="KW-0326">Glycosidase</keyword>
<dbReference type="Pfam" id="PF00457">
    <property type="entry name" value="Glyco_hydro_11"/>
    <property type="match status" value="1"/>
</dbReference>
<evidence type="ECO:0000256" key="11">
    <source>
        <dbReference type="PROSITE-ProRule" id="PRU01097"/>
    </source>
</evidence>
<dbReference type="AlphaFoldDB" id="A0A8H8CGS4"/>
<organism evidence="16">
    <name type="scientific">Psilocybe cubensis</name>
    <name type="common">Psychedelic mushroom</name>
    <name type="synonym">Stropharia cubensis</name>
    <dbReference type="NCBI Taxonomy" id="181762"/>
    <lineage>
        <taxon>Eukaryota</taxon>
        <taxon>Fungi</taxon>
        <taxon>Dikarya</taxon>
        <taxon>Basidiomycota</taxon>
        <taxon>Agaricomycotina</taxon>
        <taxon>Agaricomycetes</taxon>
        <taxon>Agaricomycetidae</taxon>
        <taxon>Agaricales</taxon>
        <taxon>Agaricineae</taxon>
        <taxon>Strophariaceae</taxon>
        <taxon>Psilocybe</taxon>
    </lineage>
</organism>
<comment type="catalytic activity">
    <reaction evidence="1 11 12">
        <text>Endohydrolysis of (1-&gt;4)-beta-D-xylosidic linkages in xylans.</text>
        <dbReference type="EC" id="3.2.1.8"/>
    </reaction>
</comment>
<evidence type="ECO:0000256" key="13">
    <source>
        <dbReference type="SAM" id="MobiDB-lite"/>
    </source>
</evidence>
<dbReference type="PROSITE" id="PS00562">
    <property type="entry name" value="CBM1_1"/>
    <property type="match status" value="1"/>
</dbReference>
<dbReference type="PROSITE" id="PS00777">
    <property type="entry name" value="GH11_2"/>
    <property type="match status" value="1"/>
</dbReference>
<dbReference type="PROSITE" id="PS51761">
    <property type="entry name" value="GH11_3"/>
    <property type="match status" value="1"/>
</dbReference>
<comment type="similarity">
    <text evidence="3 11 12">Belongs to the glycosyl hydrolase 11 (cellulase G) family.</text>
</comment>
<feature type="domain" description="CBM1" evidence="14">
    <location>
        <begin position="263"/>
        <end position="299"/>
    </location>
</feature>
<keyword evidence="10 11" id="KW-0624">Polysaccharide degradation</keyword>
<dbReference type="InterPro" id="IPR000254">
    <property type="entry name" value="CBD"/>
</dbReference>
<dbReference type="GO" id="GO:0031176">
    <property type="term" value="F:endo-1,4-beta-xylanase activity"/>
    <property type="evidence" value="ECO:0007669"/>
    <property type="project" value="UniProtKB-UniRule"/>
</dbReference>
<dbReference type="SUPFAM" id="SSF57180">
    <property type="entry name" value="Cellulose-binding domain"/>
    <property type="match status" value="1"/>
</dbReference>
<evidence type="ECO:0000256" key="3">
    <source>
        <dbReference type="ARBA" id="ARBA00007792"/>
    </source>
</evidence>
<keyword evidence="5 11" id="KW-0858">Xylan degradation</keyword>
<reference evidence="16" key="1">
    <citation type="submission" date="2021-02" db="EMBL/GenBank/DDBJ databases">
        <title>Psilocybe cubensis genome.</title>
        <authorList>
            <person name="Mckernan K.J."/>
            <person name="Crawford S."/>
            <person name="Trippe A."/>
            <person name="Kane L.T."/>
            <person name="Mclaughlin S."/>
        </authorList>
    </citation>
    <scope>NUCLEOTIDE SEQUENCE [LARGE SCALE GENOMIC DNA]</scope>
    <source>
        <strain evidence="16">MGC-MH-2018</strain>
    </source>
</reference>
<dbReference type="InterPro" id="IPR033123">
    <property type="entry name" value="GH11_dom"/>
</dbReference>
<dbReference type="Gene3D" id="2.60.120.180">
    <property type="match status" value="1"/>
</dbReference>
<dbReference type="EC" id="3.2.1.8" evidence="4 11"/>
<evidence type="ECO:0000313" key="16">
    <source>
        <dbReference type="EMBL" id="KAG5164991.1"/>
    </source>
</evidence>
<dbReference type="PANTHER" id="PTHR46828:SF2">
    <property type="entry name" value="ENDO-1,4-BETA-XYLANASE A-RELATED"/>
    <property type="match status" value="1"/>
</dbReference>
<feature type="active site" description="Proton donor" evidence="11">
    <location>
        <position position="224"/>
    </location>
</feature>
<keyword evidence="7 11" id="KW-0378">Hydrolase</keyword>
<accession>A0A8H8CGS4</accession>
<evidence type="ECO:0000256" key="9">
    <source>
        <dbReference type="ARBA" id="ARBA00023295"/>
    </source>
</evidence>
<evidence type="ECO:0000256" key="10">
    <source>
        <dbReference type="ARBA" id="ARBA00023326"/>
    </source>
</evidence>
<evidence type="ECO:0000259" key="14">
    <source>
        <dbReference type="PROSITE" id="PS51164"/>
    </source>
</evidence>
<dbReference type="InterPro" id="IPR013320">
    <property type="entry name" value="ConA-like_dom_sf"/>
</dbReference>
<protein>
    <recommendedName>
        <fullName evidence="4 11">Endo-1,4-beta-xylanase</fullName>
        <ecNumber evidence="4 11">3.2.1.8</ecNumber>
    </recommendedName>
</protein>
<dbReference type="InterPro" id="IPR013319">
    <property type="entry name" value="GH11/12"/>
</dbReference>
<comment type="caution">
    <text evidence="16">The sequence shown here is derived from an EMBL/GenBank/DDBJ whole genome shotgun (WGS) entry which is preliminary data.</text>
</comment>
<dbReference type="GO" id="GO:0030248">
    <property type="term" value="F:cellulose binding"/>
    <property type="evidence" value="ECO:0007669"/>
    <property type="project" value="InterPro"/>
</dbReference>
<dbReference type="SUPFAM" id="SSF49899">
    <property type="entry name" value="Concanavalin A-like lectins/glucanases"/>
    <property type="match status" value="1"/>
</dbReference>
<dbReference type="PRINTS" id="PR00911">
    <property type="entry name" value="GLHYDRLASE11"/>
</dbReference>
<evidence type="ECO:0000256" key="6">
    <source>
        <dbReference type="ARBA" id="ARBA00022729"/>
    </source>
</evidence>
<evidence type="ECO:0000256" key="8">
    <source>
        <dbReference type="ARBA" id="ARBA00023277"/>
    </source>
</evidence>
<dbReference type="InterPro" id="IPR035971">
    <property type="entry name" value="CBD_sf"/>
</dbReference>
<evidence type="ECO:0000259" key="15">
    <source>
        <dbReference type="PROSITE" id="PS51761"/>
    </source>
</evidence>
<proteinExistence type="inferred from homology"/>
<feature type="active site" description="Nucleophile" evidence="11">
    <location>
        <position position="133"/>
    </location>
</feature>
<evidence type="ECO:0000256" key="1">
    <source>
        <dbReference type="ARBA" id="ARBA00000681"/>
    </source>
</evidence>
<keyword evidence="6" id="KW-0732">Signal</keyword>
<evidence type="ECO:0000256" key="2">
    <source>
        <dbReference type="ARBA" id="ARBA00004851"/>
    </source>
</evidence>
<name>A0A8H8CGS4_PSICU</name>
<dbReference type="PROSITE" id="PS51164">
    <property type="entry name" value="CBM1_2"/>
    <property type="match status" value="1"/>
</dbReference>
<dbReference type="EMBL" id="JAFIQS010000010">
    <property type="protein sequence ID" value="KAG5164991.1"/>
    <property type="molecule type" value="Genomic_DNA"/>
</dbReference>
<keyword evidence="8 11" id="KW-0119">Carbohydrate metabolism</keyword>
<dbReference type="InterPro" id="IPR001137">
    <property type="entry name" value="Glyco_hydro_11"/>
</dbReference>
<dbReference type="PANTHER" id="PTHR46828">
    <property type="entry name" value="ENDO-1,4-BETA-XYLANASE A-RELATED"/>
    <property type="match status" value="1"/>
</dbReference>
<evidence type="ECO:0000256" key="5">
    <source>
        <dbReference type="ARBA" id="ARBA00022651"/>
    </source>
</evidence>
<gene>
    <name evidence="16" type="ORF">JR316_009685</name>
</gene>
<evidence type="ECO:0000256" key="4">
    <source>
        <dbReference type="ARBA" id="ARBA00012590"/>
    </source>
</evidence>
<comment type="pathway">
    <text evidence="2 11 12">Glycan degradation; xylan degradation.</text>
</comment>
<sequence length="299" mass="31892">MKNERQYRQVKKYDPPMVSFKSLLVLCSAAVAFAIPFGNSTEEIDRRATITTSSTGTVNGYYYSLWEQVNSGVSMNIGTGQYSLTWSSSSQDVVAGIGWNPGSARTITYSGSFNPGGNSYLSVYGWTTNPLVEYYICDSFGTYNPSTGLTHKGTVTSDGGTYDIYQTTRVNAPSIQGTATFGQFWSVRQSKRVGGTITTANHFNAWKSLGMNMGSFNYQILATEGYQSSGSSSITVSEGGSSSPGSSSTAPTSTAQQPQPSSGTVAHYGQCGGIGWTGGTSCQSPYTCQVSNPYYSQCL</sequence>
<evidence type="ECO:0000256" key="12">
    <source>
        <dbReference type="RuleBase" id="RU362015"/>
    </source>
</evidence>
<feature type="domain" description="GH11" evidence="15">
    <location>
        <begin position="49"/>
        <end position="237"/>
    </location>
</feature>
<feature type="region of interest" description="Disordered" evidence="13">
    <location>
        <begin position="231"/>
        <end position="264"/>
    </location>
</feature>
<dbReference type="FunFam" id="2.60.120.180:FF:000001">
    <property type="entry name" value="Endo-1,4-beta-xylanase"/>
    <property type="match status" value="1"/>
</dbReference>
<evidence type="ECO:0000256" key="7">
    <source>
        <dbReference type="ARBA" id="ARBA00022801"/>
    </source>
</evidence>
<dbReference type="Pfam" id="PF00734">
    <property type="entry name" value="CBM_1"/>
    <property type="match status" value="1"/>
</dbReference>
<dbReference type="InterPro" id="IPR033119">
    <property type="entry name" value="GH11_AS_2"/>
</dbReference>
<dbReference type="SMART" id="SM00236">
    <property type="entry name" value="fCBD"/>
    <property type="match status" value="1"/>
</dbReference>
<dbReference type="GO" id="GO:0005576">
    <property type="term" value="C:extracellular region"/>
    <property type="evidence" value="ECO:0007669"/>
    <property type="project" value="InterPro"/>
</dbReference>
<dbReference type="GO" id="GO:0045493">
    <property type="term" value="P:xylan catabolic process"/>
    <property type="evidence" value="ECO:0007669"/>
    <property type="project" value="UniProtKB-UniRule"/>
</dbReference>
<dbReference type="UniPathway" id="UPA00114"/>